<accession>A0A9J5WEH6</accession>
<name>A0A9J5WEH6_SOLCO</name>
<comment type="caution">
    <text evidence="4">The sequence shown here is derived from an EMBL/GenBank/DDBJ whole genome shotgun (WGS) entry which is preliminary data.</text>
</comment>
<dbReference type="GO" id="GO:0080043">
    <property type="term" value="F:quercetin 3-O-glucosyltransferase activity"/>
    <property type="evidence" value="ECO:0007669"/>
    <property type="project" value="TreeGrafter"/>
</dbReference>
<proteinExistence type="inferred from homology"/>
<gene>
    <name evidence="4" type="ORF">H5410_063659</name>
</gene>
<dbReference type="InterPro" id="IPR035595">
    <property type="entry name" value="UDP_glycos_trans_CS"/>
</dbReference>
<dbReference type="CDD" id="cd03784">
    <property type="entry name" value="GT1_Gtf-like"/>
    <property type="match status" value="2"/>
</dbReference>
<comment type="similarity">
    <text evidence="1">Belongs to the UDP-glycosyltransferase family.</text>
</comment>
<evidence type="ECO:0000313" key="4">
    <source>
        <dbReference type="EMBL" id="KAG5573893.1"/>
    </source>
</evidence>
<evidence type="ECO:0000256" key="1">
    <source>
        <dbReference type="ARBA" id="ARBA00009995"/>
    </source>
</evidence>
<dbReference type="Proteomes" id="UP000824120">
    <property type="component" value="Chromosome 12"/>
</dbReference>
<dbReference type="PANTHER" id="PTHR11926:SF870">
    <property type="entry name" value="UDP-GLYCOSYLTRANSFERASE 75B1"/>
    <property type="match status" value="1"/>
</dbReference>
<dbReference type="OrthoDB" id="5835829at2759"/>
<dbReference type="AlphaFoldDB" id="A0A9J5WEH6"/>
<dbReference type="EMBL" id="JACXVP010000012">
    <property type="protein sequence ID" value="KAG5573893.1"/>
    <property type="molecule type" value="Genomic_DNA"/>
</dbReference>
<organism evidence="4 5">
    <name type="scientific">Solanum commersonii</name>
    <name type="common">Commerson's wild potato</name>
    <name type="synonym">Commerson's nightshade</name>
    <dbReference type="NCBI Taxonomy" id="4109"/>
    <lineage>
        <taxon>Eukaryota</taxon>
        <taxon>Viridiplantae</taxon>
        <taxon>Streptophyta</taxon>
        <taxon>Embryophyta</taxon>
        <taxon>Tracheophyta</taxon>
        <taxon>Spermatophyta</taxon>
        <taxon>Magnoliopsida</taxon>
        <taxon>eudicotyledons</taxon>
        <taxon>Gunneridae</taxon>
        <taxon>Pentapetalae</taxon>
        <taxon>asterids</taxon>
        <taxon>lamiids</taxon>
        <taxon>Solanales</taxon>
        <taxon>Solanaceae</taxon>
        <taxon>Solanoideae</taxon>
        <taxon>Solaneae</taxon>
        <taxon>Solanum</taxon>
    </lineage>
</organism>
<dbReference type="Pfam" id="PF00201">
    <property type="entry name" value="UDPGT"/>
    <property type="match status" value="2"/>
</dbReference>
<keyword evidence="2" id="KW-0328">Glycosyltransferase</keyword>
<evidence type="ECO:0000313" key="5">
    <source>
        <dbReference type="Proteomes" id="UP000824120"/>
    </source>
</evidence>
<dbReference type="PROSITE" id="PS00375">
    <property type="entry name" value="UDPGT"/>
    <property type="match status" value="2"/>
</dbReference>
<dbReference type="InterPro" id="IPR002213">
    <property type="entry name" value="UDP_glucos_trans"/>
</dbReference>
<evidence type="ECO:0000256" key="3">
    <source>
        <dbReference type="ARBA" id="ARBA00022679"/>
    </source>
</evidence>
<protein>
    <submittedName>
        <fullName evidence="4">Uncharacterized protein</fullName>
    </submittedName>
</protein>
<evidence type="ECO:0000256" key="2">
    <source>
        <dbReference type="ARBA" id="ARBA00022676"/>
    </source>
</evidence>
<dbReference type="SUPFAM" id="SSF53756">
    <property type="entry name" value="UDP-Glycosyltransferase/glycogen phosphorylase"/>
    <property type="match status" value="2"/>
</dbReference>
<keyword evidence="5" id="KW-1185">Reference proteome</keyword>
<keyword evidence="3" id="KW-0808">Transferase</keyword>
<dbReference type="FunFam" id="3.40.50.2000:FF:000019">
    <property type="entry name" value="Glycosyltransferase"/>
    <property type="match status" value="2"/>
</dbReference>
<reference evidence="4 5" key="1">
    <citation type="submission" date="2020-09" db="EMBL/GenBank/DDBJ databases">
        <title>De no assembly of potato wild relative species, Solanum commersonii.</title>
        <authorList>
            <person name="Cho K."/>
        </authorList>
    </citation>
    <scope>NUCLEOTIDE SEQUENCE [LARGE SCALE GENOMIC DNA]</scope>
    <source>
        <strain evidence="4">LZ3.2</strain>
        <tissue evidence="4">Leaf</tissue>
    </source>
</reference>
<dbReference type="GO" id="GO:0080044">
    <property type="term" value="F:quercetin 7-O-glucosyltransferase activity"/>
    <property type="evidence" value="ECO:0007669"/>
    <property type="project" value="TreeGrafter"/>
</dbReference>
<sequence length="953" mass="106986">MCHPPPPTQHYVMCYIYFMSKSTIHQNTKPIKIIAIFFSKNNMVKPHVILTTFPAQGHINPALQFAKNLVKNGIQVTFSTSIYAQKLMDEKKSIDNFPKGLMNFVPFSDGFDDGFDHSKDPVFYMSQLRKCGSETVKNIIINCSENGSPITCLLYSIFLPWAAEVAREVNIPSALLWSQPAAILDIYYFNFHGYEKEMSNESNDPNWSIQLPGLPQLKTKDLPSFLLPSNVKGSLRVALPPFKQLISTLDSEINPKILVNTFDELEPNALKSIENYKFYGIGPLIPSAFLDGNDPLDSCFGADLFDKSNDYIEWLNTKENSSVVYISFGSLMNPSISQMEEISKGLIDIGRPFLWIIKEDEKNKENEKKIIGCIEELEKIGKIVPWCSQLEVLRHPSLGCFVSHCGWNSALESLACGVPVVAFPQWTDQMTNAKQIEDVWKSGVRVNVNEDGIVESEELKRCIERVMDGGVKGEEMRKNAKKWKELAREAVKEGGSSHKNLKAFIDEVAKGQGNINPCIQFSKNLIKLGVNVTFSTSLTAFNRISNLPTIQGLTFAPFSDGFDGNFNGSTNSFCEFNASLRTHGTEFVTNLVEDRAKQGCPFKRIIYTTLTAWIGLLAKSINVPSTFLWIQPASVLNIYYYYFNGYEDSIKNCSKDQSFELPGLPLLSRRDFPSIVFNDSNDWTLLAMKEHVELLKSETNQKVLVNTFDALEFDALNVIENVTIFGIGPLIPSAFLDGNDSTDTSFGVDMRGSLDNYMDWLDSKAKESVIYISFGSYSQIPNQLMEEIAHGLVLCKRPFLWIIREGANGEKPFEKLSCKEELEELGKTVDWCSQVEVLQHPSLACFLTHCGWNSSMESLASGVPVVACPLWIDQLSNAKLIQDVWKMGVRVNANDEGVIERNEFARCIEIVVGDGEIRKNGKKWRDLAKDAMKDNGSSNVNLKAYVNEILLGE</sequence>
<dbReference type="PANTHER" id="PTHR11926">
    <property type="entry name" value="GLUCOSYL/GLUCURONOSYL TRANSFERASES"/>
    <property type="match status" value="1"/>
</dbReference>
<dbReference type="Gene3D" id="3.40.50.2000">
    <property type="entry name" value="Glycogen Phosphorylase B"/>
    <property type="match status" value="4"/>
</dbReference>